<reference evidence="2" key="1">
    <citation type="submission" date="2018-11" db="EMBL/GenBank/DDBJ databases">
        <authorList>
            <consortium name="Pathogen Informatics"/>
        </authorList>
    </citation>
    <scope>NUCLEOTIDE SEQUENCE</scope>
</reference>
<evidence type="ECO:0000256" key="1">
    <source>
        <dbReference type="SAM" id="MobiDB-lite"/>
    </source>
</evidence>
<name>A0A3S5CFX5_9PLAT</name>
<dbReference type="SUPFAM" id="SSF53098">
    <property type="entry name" value="Ribonuclease H-like"/>
    <property type="match status" value="1"/>
</dbReference>
<dbReference type="AlphaFoldDB" id="A0A3S5CFX5"/>
<gene>
    <name evidence="2" type="ORF">PXEA_LOCUS11343</name>
</gene>
<proteinExistence type="predicted"/>
<dbReference type="EMBL" id="CAAALY010034751">
    <property type="protein sequence ID" value="VEL17903.1"/>
    <property type="molecule type" value="Genomic_DNA"/>
</dbReference>
<feature type="region of interest" description="Disordered" evidence="1">
    <location>
        <begin position="123"/>
        <end position="160"/>
    </location>
</feature>
<dbReference type="Proteomes" id="UP000784294">
    <property type="component" value="Unassembled WGS sequence"/>
</dbReference>
<evidence type="ECO:0000313" key="3">
    <source>
        <dbReference type="Proteomes" id="UP000784294"/>
    </source>
</evidence>
<dbReference type="InterPro" id="IPR012337">
    <property type="entry name" value="RNaseH-like_sf"/>
</dbReference>
<dbReference type="Gene3D" id="3.30.420.10">
    <property type="entry name" value="Ribonuclease H-like superfamily/Ribonuclease H"/>
    <property type="match status" value="1"/>
</dbReference>
<dbReference type="GO" id="GO:0003676">
    <property type="term" value="F:nucleic acid binding"/>
    <property type="evidence" value="ECO:0007669"/>
    <property type="project" value="InterPro"/>
</dbReference>
<comment type="caution">
    <text evidence="2">The sequence shown here is derived from an EMBL/GenBank/DDBJ whole genome shotgun (WGS) entry which is preliminary data.</text>
</comment>
<organism evidence="2 3">
    <name type="scientific">Protopolystoma xenopodis</name>
    <dbReference type="NCBI Taxonomy" id="117903"/>
    <lineage>
        <taxon>Eukaryota</taxon>
        <taxon>Metazoa</taxon>
        <taxon>Spiralia</taxon>
        <taxon>Lophotrochozoa</taxon>
        <taxon>Platyhelminthes</taxon>
        <taxon>Monogenea</taxon>
        <taxon>Polyopisthocotylea</taxon>
        <taxon>Polystomatidea</taxon>
        <taxon>Polystomatidae</taxon>
        <taxon>Protopolystoma</taxon>
    </lineage>
</organism>
<accession>A0A3S5CFX5</accession>
<dbReference type="InterPro" id="IPR036397">
    <property type="entry name" value="RNaseH_sf"/>
</dbReference>
<keyword evidence="3" id="KW-1185">Reference proteome</keyword>
<sequence>MFCQHFVNSKLNKSLFRHLSGSTPLNVSDLLAFLVRYSSLNSAESEVNMIHMSLPQSPISSTSKSQHCRANFSPDLITGSSQLDNERPPRTVPHTLSCSCSNRLTSSSVSNYPSETFQRNIFSGSGDAVERQPEELTGASETRGRRRDTGWPAGPGGGKTGAEFPCPGRVVLCLWRVMMSEVALFEYSLETLTYHFLKEMLPRFTFSQLTSWYNDPSGASW</sequence>
<protein>
    <submittedName>
        <fullName evidence="2">Uncharacterized protein</fullName>
    </submittedName>
</protein>
<evidence type="ECO:0000313" key="2">
    <source>
        <dbReference type="EMBL" id="VEL17903.1"/>
    </source>
</evidence>